<dbReference type="WBParaSite" id="nRc.2.0.1.t34457-RA">
    <property type="protein sequence ID" value="nRc.2.0.1.t34457-RA"/>
    <property type="gene ID" value="nRc.2.0.1.g34457"/>
</dbReference>
<dbReference type="AlphaFoldDB" id="A0A915K993"/>
<name>A0A915K993_ROMCU</name>
<proteinExistence type="predicted"/>
<organism evidence="1 2">
    <name type="scientific">Romanomermis culicivorax</name>
    <name type="common">Nematode worm</name>
    <dbReference type="NCBI Taxonomy" id="13658"/>
    <lineage>
        <taxon>Eukaryota</taxon>
        <taxon>Metazoa</taxon>
        <taxon>Ecdysozoa</taxon>
        <taxon>Nematoda</taxon>
        <taxon>Enoplea</taxon>
        <taxon>Dorylaimia</taxon>
        <taxon>Mermithida</taxon>
        <taxon>Mermithoidea</taxon>
        <taxon>Mermithidae</taxon>
        <taxon>Romanomermis</taxon>
    </lineage>
</organism>
<protein>
    <submittedName>
        <fullName evidence="2">Uncharacterized protein</fullName>
    </submittedName>
</protein>
<evidence type="ECO:0000313" key="2">
    <source>
        <dbReference type="WBParaSite" id="nRc.2.0.1.t34457-RA"/>
    </source>
</evidence>
<keyword evidence="1" id="KW-1185">Reference proteome</keyword>
<sequence length="73" mass="8096">MAFGHRDQFTLDYGQHLQRNAASSQPQCQHHEASPFPSVTTLQSPKICILHEVHPCGGLILNFPGEEMISSHS</sequence>
<evidence type="ECO:0000313" key="1">
    <source>
        <dbReference type="Proteomes" id="UP000887565"/>
    </source>
</evidence>
<dbReference type="Proteomes" id="UP000887565">
    <property type="component" value="Unplaced"/>
</dbReference>
<reference evidence="2" key="1">
    <citation type="submission" date="2022-11" db="UniProtKB">
        <authorList>
            <consortium name="WormBaseParasite"/>
        </authorList>
    </citation>
    <scope>IDENTIFICATION</scope>
</reference>
<accession>A0A915K993</accession>